<keyword evidence="8" id="KW-0378">Hydrolase</keyword>
<dbReference type="CDD" id="cd17536">
    <property type="entry name" value="REC_YesN-like"/>
    <property type="match status" value="1"/>
</dbReference>
<dbReference type="SMART" id="SM00342">
    <property type="entry name" value="HTH_ARAC"/>
    <property type="match status" value="1"/>
</dbReference>
<sequence>MMDKPVTLFVIDDIKSVVDGVASIEWEAHGIQLAGTATNGKDGLEQVGECRPDVILTDIRMPKMDGLEMVRRILGLDYPCKILLMTGFAEFEYGKQAVQLGAFDFITKPFSEEEIIRAVCKAAEQVKTERQQKSRVIEMEHRLRESMPALRQEYFMMLTRHQTSEAAAQARWDFLQIPLNIRQCAILLMEIDHFQEKSAAHSLHELELIRFSLQNIVEETLGLFTTGIVFREAESRFAAVINSASTADSVKVAEACCRHIAAYTRFTISIGVGDIAESIDELPRSYRQAQTAIAHHLYTEGNAVMSYQDTLNREVPLQLAGDLKEELMLALRSGNSSKVQQLLRSLAEQVEQLTPRPDPDYLLNLYDELAAMAVRTMYEKLSPAECSGLANEYKEAREKSKLAFAELQGHLERLFTGGAAMIHGTAISETASMIYRSLDYMNERLHEEVTLADCAAQVHLSVSYYTILFKKVTGQTFVQYLTQERIKRAKAMLIDGMPVQDVAASVGYEERRYFSDVFKKVTGMTPTAFRAQYFGEDGPEKQ</sequence>
<dbReference type="InterPro" id="IPR041522">
    <property type="entry name" value="CdaR_GGDEF"/>
</dbReference>
<dbReference type="PROSITE" id="PS50110">
    <property type="entry name" value="RESPONSE_REGULATORY"/>
    <property type="match status" value="1"/>
</dbReference>
<dbReference type="EMBL" id="CAJVAS010000003">
    <property type="protein sequence ID" value="CAG7609427.1"/>
    <property type="molecule type" value="Genomic_DNA"/>
</dbReference>
<evidence type="ECO:0000259" key="6">
    <source>
        <dbReference type="PROSITE" id="PS50110"/>
    </source>
</evidence>
<evidence type="ECO:0000256" key="4">
    <source>
        <dbReference type="PROSITE-ProRule" id="PRU00169"/>
    </source>
</evidence>
<dbReference type="PANTHER" id="PTHR43280:SF30">
    <property type="entry name" value="MMSAB OPERON REGULATORY PROTEIN"/>
    <property type="match status" value="1"/>
</dbReference>
<dbReference type="RefSeq" id="WP_218090977.1">
    <property type="nucleotide sequence ID" value="NZ_CAJVAS010000003.1"/>
</dbReference>
<dbReference type="PANTHER" id="PTHR43280">
    <property type="entry name" value="ARAC-FAMILY TRANSCRIPTIONAL REGULATOR"/>
    <property type="match status" value="1"/>
</dbReference>
<feature type="domain" description="HTH araC/xylS-type" evidence="5">
    <location>
        <begin position="435"/>
        <end position="532"/>
    </location>
</feature>
<gene>
    <name evidence="8" type="primary">cheB_5</name>
    <name evidence="8" type="ORF">PAESOLCIP111_01167</name>
</gene>
<dbReference type="GO" id="GO:0003700">
    <property type="term" value="F:DNA-binding transcription factor activity"/>
    <property type="evidence" value="ECO:0007669"/>
    <property type="project" value="InterPro"/>
</dbReference>
<dbReference type="Pfam" id="PF12833">
    <property type="entry name" value="HTH_18"/>
    <property type="match status" value="1"/>
</dbReference>
<proteinExistence type="predicted"/>
<dbReference type="PROSITE" id="PS00041">
    <property type="entry name" value="HTH_ARAC_FAMILY_1"/>
    <property type="match status" value="1"/>
</dbReference>
<dbReference type="Pfam" id="PF17853">
    <property type="entry name" value="GGDEF_2"/>
    <property type="match status" value="1"/>
</dbReference>
<feature type="domain" description="GGDEF" evidence="7">
    <location>
        <begin position="182"/>
        <end position="309"/>
    </location>
</feature>
<organism evidence="8 9">
    <name type="scientific">Paenibacillus solanacearum</name>
    <dbReference type="NCBI Taxonomy" id="2048548"/>
    <lineage>
        <taxon>Bacteria</taxon>
        <taxon>Bacillati</taxon>
        <taxon>Bacillota</taxon>
        <taxon>Bacilli</taxon>
        <taxon>Bacillales</taxon>
        <taxon>Paenibacillaceae</taxon>
        <taxon>Paenibacillus</taxon>
    </lineage>
</organism>
<evidence type="ECO:0000313" key="9">
    <source>
        <dbReference type="Proteomes" id="UP000693672"/>
    </source>
</evidence>
<dbReference type="InterPro" id="IPR000160">
    <property type="entry name" value="GGDEF_dom"/>
</dbReference>
<evidence type="ECO:0000256" key="1">
    <source>
        <dbReference type="ARBA" id="ARBA00023015"/>
    </source>
</evidence>
<keyword evidence="1" id="KW-0805">Transcription regulation</keyword>
<keyword evidence="3" id="KW-0804">Transcription</keyword>
<reference evidence="8" key="1">
    <citation type="submission" date="2021-06" db="EMBL/GenBank/DDBJ databases">
        <authorList>
            <person name="Criscuolo A."/>
        </authorList>
    </citation>
    <scope>NUCLEOTIDE SEQUENCE</scope>
    <source>
        <strain evidence="8">CIP111600</strain>
    </source>
</reference>
<evidence type="ECO:0000313" key="8">
    <source>
        <dbReference type="EMBL" id="CAG7609427.1"/>
    </source>
</evidence>
<accession>A0A916JW03</accession>
<evidence type="ECO:0000256" key="2">
    <source>
        <dbReference type="ARBA" id="ARBA00023125"/>
    </source>
</evidence>
<dbReference type="InterPro" id="IPR001789">
    <property type="entry name" value="Sig_transdc_resp-reg_receiver"/>
</dbReference>
<dbReference type="PROSITE" id="PS01124">
    <property type="entry name" value="HTH_ARAC_FAMILY_2"/>
    <property type="match status" value="1"/>
</dbReference>
<name>A0A916JW03_9BACL</name>
<keyword evidence="4" id="KW-0597">Phosphoprotein</keyword>
<dbReference type="InterPro" id="IPR018062">
    <property type="entry name" value="HTH_AraC-typ_CS"/>
</dbReference>
<dbReference type="GO" id="GO:0050568">
    <property type="term" value="F:protein-glutamine glutaminase activity"/>
    <property type="evidence" value="ECO:0007669"/>
    <property type="project" value="UniProtKB-EC"/>
</dbReference>
<evidence type="ECO:0000259" key="7">
    <source>
        <dbReference type="PROSITE" id="PS50887"/>
    </source>
</evidence>
<dbReference type="Pfam" id="PF00072">
    <property type="entry name" value="Response_reg"/>
    <property type="match status" value="1"/>
</dbReference>
<comment type="caution">
    <text evidence="8">The sequence shown here is derived from an EMBL/GenBank/DDBJ whole genome shotgun (WGS) entry which is preliminary data.</text>
</comment>
<dbReference type="SMART" id="SM00448">
    <property type="entry name" value="REC"/>
    <property type="match status" value="1"/>
</dbReference>
<dbReference type="PROSITE" id="PS50887">
    <property type="entry name" value="GGDEF"/>
    <property type="match status" value="1"/>
</dbReference>
<keyword evidence="9" id="KW-1185">Reference proteome</keyword>
<dbReference type="AlphaFoldDB" id="A0A916JW03"/>
<dbReference type="InterPro" id="IPR018060">
    <property type="entry name" value="HTH_AraC"/>
</dbReference>
<keyword evidence="2" id="KW-0238">DNA-binding</keyword>
<protein>
    <submittedName>
        <fullName evidence="8">Protein-glutamate methylesterase/protein-glutamine glutaminase</fullName>
        <ecNumber evidence="8">3.5.1.44</ecNumber>
    </submittedName>
</protein>
<feature type="modified residue" description="4-aspartylphosphate" evidence="4">
    <location>
        <position position="58"/>
    </location>
</feature>
<feature type="domain" description="Response regulatory" evidence="6">
    <location>
        <begin position="7"/>
        <end position="123"/>
    </location>
</feature>
<evidence type="ECO:0000259" key="5">
    <source>
        <dbReference type="PROSITE" id="PS01124"/>
    </source>
</evidence>
<dbReference type="GO" id="GO:0043565">
    <property type="term" value="F:sequence-specific DNA binding"/>
    <property type="evidence" value="ECO:0007669"/>
    <property type="project" value="InterPro"/>
</dbReference>
<dbReference type="EC" id="3.5.1.44" evidence="8"/>
<dbReference type="GO" id="GO:0000160">
    <property type="term" value="P:phosphorelay signal transduction system"/>
    <property type="evidence" value="ECO:0007669"/>
    <property type="project" value="InterPro"/>
</dbReference>
<dbReference type="Proteomes" id="UP000693672">
    <property type="component" value="Unassembled WGS sequence"/>
</dbReference>
<evidence type="ECO:0000256" key="3">
    <source>
        <dbReference type="ARBA" id="ARBA00023163"/>
    </source>
</evidence>